<organism evidence="2 3">
    <name type="scientific">Mycobacterium leprae</name>
    <dbReference type="NCBI Taxonomy" id="1769"/>
    <lineage>
        <taxon>Bacteria</taxon>
        <taxon>Bacillati</taxon>
        <taxon>Actinomycetota</taxon>
        <taxon>Actinomycetes</taxon>
        <taxon>Mycobacteriales</taxon>
        <taxon>Mycobacteriaceae</taxon>
        <taxon>Mycobacterium</taxon>
    </lineage>
</organism>
<protein>
    <submittedName>
        <fullName evidence="2">Uncharacterized protein</fullName>
    </submittedName>
</protein>
<keyword evidence="1" id="KW-0472">Membrane</keyword>
<proteinExistence type="predicted"/>
<keyword evidence="1" id="KW-0812">Transmembrane</keyword>
<name>A0AAD0KSQ8_MYCLR</name>
<evidence type="ECO:0000256" key="1">
    <source>
        <dbReference type="SAM" id="Phobius"/>
    </source>
</evidence>
<evidence type="ECO:0000313" key="2">
    <source>
        <dbReference type="EMBL" id="AWV47253.1"/>
    </source>
</evidence>
<dbReference type="EMBL" id="CP029543">
    <property type="protein sequence ID" value="AWV47253.1"/>
    <property type="molecule type" value="Genomic_DNA"/>
</dbReference>
<reference evidence="2 3" key="1">
    <citation type="submission" date="2018-05" db="EMBL/GenBank/DDBJ databases">
        <title>Evolution of small genomes with special reference to Mycobacterium leprae.</title>
        <authorList>
            <person name="Mohanty P.S."/>
            <person name="Bansal A.K."/>
            <person name="Gupta U.D."/>
            <person name="Naaz F."/>
            <person name="Dwivedi V.D."/>
            <person name="Singh H."/>
            <person name="Gupta G."/>
            <person name="Sharma S."/>
            <person name="Arora M."/>
        </authorList>
    </citation>
    <scope>NUCLEOTIDE SEQUENCE [LARGE SCALE GENOMIC DNA]</scope>
    <source>
        <strain evidence="2 3">MRHRU-235-G</strain>
    </source>
</reference>
<sequence length="60" mass="6657">MCQLQEVCEFYFVDRIAILLLAVILGELLGLPDDARDRSLARANSTMHPARAAASMRHVS</sequence>
<dbReference type="Proteomes" id="UP000249682">
    <property type="component" value="Chromosome"/>
</dbReference>
<gene>
    <name evidence="2" type="ORF">DIJ64_01555</name>
</gene>
<evidence type="ECO:0000313" key="3">
    <source>
        <dbReference type="Proteomes" id="UP000249682"/>
    </source>
</evidence>
<accession>A0AAD0KSQ8</accession>
<feature type="transmembrane region" description="Helical" evidence="1">
    <location>
        <begin position="12"/>
        <end position="31"/>
    </location>
</feature>
<dbReference type="AlphaFoldDB" id="A0AAD0KSQ8"/>
<keyword evidence="1" id="KW-1133">Transmembrane helix</keyword>